<dbReference type="PATRIC" id="fig|224911.5.peg.5668"/>
<name>Q89IR9_BRADU</name>
<keyword evidence="3" id="KW-1185">Reference proteome</keyword>
<dbReference type="OrthoDB" id="7356231at2"/>
<dbReference type="InParanoid" id="Q89IR9"/>
<evidence type="ECO:0000256" key="1">
    <source>
        <dbReference type="SAM" id="Phobius"/>
    </source>
</evidence>
<dbReference type="STRING" id="224911.AAV28_25300"/>
<dbReference type="eggNOG" id="ENOG50337ST">
    <property type="taxonomic scope" value="Bacteria"/>
</dbReference>
<proteinExistence type="predicted"/>
<keyword evidence="1" id="KW-0472">Membrane</keyword>
<keyword evidence="1" id="KW-0812">Transmembrane</keyword>
<keyword evidence="1" id="KW-1133">Transmembrane helix</keyword>
<feature type="transmembrane region" description="Helical" evidence="1">
    <location>
        <begin position="72"/>
        <end position="94"/>
    </location>
</feature>
<organism evidence="2 3">
    <name type="scientific">Bradyrhizobium diazoefficiens (strain JCM 10833 / BCRC 13528 / IAM 13628 / NBRC 14792 / USDA 110)</name>
    <dbReference type="NCBI Taxonomy" id="224911"/>
    <lineage>
        <taxon>Bacteria</taxon>
        <taxon>Pseudomonadati</taxon>
        <taxon>Pseudomonadota</taxon>
        <taxon>Alphaproteobacteria</taxon>
        <taxon>Hyphomicrobiales</taxon>
        <taxon>Nitrobacteraceae</taxon>
        <taxon>Bradyrhizobium</taxon>
    </lineage>
</organism>
<dbReference type="Proteomes" id="UP000002526">
    <property type="component" value="Chromosome"/>
</dbReference>
<protein>
    <submittedName>
        <fullName evidence="2">Bll5565 protein</fullName>
    </submittedName>
</protein>
<sequence length="234" mass="26232">MSEAISRALAGISCFRDPDGNLLEATRRSEQERCPKSSIRYPRTIHAEVKLRPKFRLSLRGRGAVKQILKPVTYILAAIYFLVDAVFMAVARPIGRWIGRHFEFRRLRAWIKSLPPYPSLALFSVPVVLLEPVKPVAAYLAATGQVLSGAVTFIVGELLKLVLVERLFHLTRDKLMRIPAFAWTYGKYAAAKAWLQATEAWRAIRALSRAAKNTVARARAKLVGSFSKLATSRD</sequence>
<gene>
    <name evidence="2" type="ordered locus">bll5565</name>
</gene>
<accession>Q89IR9</accession>
<dbReference type="PhylomeDB" id="Q89IR9"/>
<dbReference type="EnsemblBacteria" id="BAC50830">
    <property type="protein sequence ID" value="BAC50830"/>
    <property type="gene ID" value="BAC50830"/>
</dbReference>
<dbReference type="EMBL" id="BA000040">
    <property type="protein sequence ID" value="BAC50830.1"/>
    <property type="molecule type" value="Genomic_DNA"/>
</dbReference>
<dbReference type="AlphaFoldDB" id="Q89IR9"/>
<dbReference type="KEGG" id="bja:bll5565"/>
<feature type="transmembrane region" description="Helical" evidence="1">
    <location>
        <begin position="136"/>
        <end position="159"/>
    </location>
</feature>
<evidence type="ECO:0000313" key="2">
    <source>
        <dbReference type="EMBL" id="BAC50830.1"/>
    </source>
</evidence>
<reference evidence="3" key="1">
    <citation type="journal article" date="2002" name="DNA Res.">
        <title>Complete genomic sequence of nitrogen-fixing symbiotic bacterium Bradyrhizobium japonicum USDA110.</title>
        <authorList>
            <person name="Kaneko T."/>
            <person name="Nakamura Y."/>
            <person name="Sato S."/>
            <person name="Minamisawa K."/>
            <person name="Uchiumi T."/>
            <person name="Sasamoto S."/>
            <person name="Watanabe A."/>
            <person name="Idesawa K."/>
            <person name="Iriguchi M."/>
            <person name="Kawashima K."/>
            <person name="Kohara M."/>
            <person name="Matsumoto M."/>
            <person name="Shimpo S."/>
            <person name="Tsuruoka H."/>
            <person name="Wada T."/>
            <person name="Yamada M."/>
            <person name="Tabata S."/>
        </authorList>
    </citation>
    <scope>NUCLEOTIDE SEQUENCE [LARGE SCALE GENOMIC DNA]</scope>
    <source>
        <strain evidence="3">JCM 10833 / BCRC 13528 / IAM 13628 / NBRC 14792 / USDA 110</strain>
    </source>
</reference>
<evidence type="ECO:0000313" key="3">
    <source>
        <dbReference type="Proteomes" id="UP000002526"/>
    </source>
</evidence>
<dbReference type="HOGENOM" id="CLU_103259_0_0_5"/>